<organism evidence="2 3">
    <name type="scientific">Acanthaster planci</name>
    <name type="common">Crown-of-thorns starfish</name>
    <dbReference type="NCBI Taxonomy" id="133434"/>
    <lineage>
        <taxon>Eukaryota</taxon>
        <taxon>Metazoa</taxon>
        <taxon>Echinodermata</taxon>
        <taxon>Eleutherozoa</taxon>
        <taxon>Asterozoa</taxon>
        <taxon>Asteroidea</taxon>
        <taxon>Valvatacea</taxon>
        <taxon>Valvatida</taxon>
        <taxon>Acanthasteridae</taxon>
        <taxon>Acanthaster</taxon>
    </lineage>
</organism>
<dbReference type="NCBIfam" id="NF040941">
    <property type="entry name" value="GGGWT_bact"/>
    <property type="match status" value="1"/>
</dbReference>
<dbReference type="GeneID" id="110986981"/>
<dbReference type="SUPFAM" id="SSF56496">
    <property type="entry name" value="Fibrinogen C-terminal domain-like"/>
    <property type="match status" value="1"/>
</dbReference>
<dbReference type="PANTHER" id="PTHR19143">
    <property type="entry name" value="FIBRINOGEN/TENASCIN/ANGIOPOEITIN"/>
    <property type="match status" value="1"/>
</dbReference>
<dbReference type="GO" id="GO:0005615">
    <property type="term" value="C:extracellular space"/>
    <property type="evidence" value="ECO:0007669"/>
    <property type="project" value="TreeGrafter"/>
</dbReference>
<dbReference type="Gene3D" id="3.90.215.10">
    <property type="entry name" value="Gamma Fibrinogen, chain A, domain 1"/>
    <property type="match status" value="1"/>
</dbReference>
<dbReference type="AlphaFoldDB" id="A0A8B7ZHB9"/>
<dbReference type="InterPro" id="IPR036056">
    <property type="entry name" value="Fibrinogen-like_C"/>
</dbReference>
<dbReference type="OMA" id="NDCHAAN"/>
<dbReference type="PANTHER" id="PTHR19143:SF327">
    <property type="entry name" value="FI21813P1-RELATED"/>
    <property type="match status" value="1"/>
</dbReference>
<accession>A0A8B7ZHB9</accession>
<keyword evidence="2" id="KW-1185">Reference proteome</keyword>
<dbReference type="PROSITE" id="PS51406">
    <property type="entry name" value="FIBRINOGEN_C_2"/>
    <property type="match status" value="1"/>
</dbReference>
<name>A0A8B7ZHB9_ACAPL</name>
<dbReference type="Proteomes" id="UP000694845">
    <property type="component" value="Unplaced"/>
</dbReference>
<dbReference type="InterPro" id="IPR002181">
    <property type="entry name" value="Fibrinogen_a/b/g_C_dom"/>
</dbReference>
<dbReference type="CDD" id="cd00087">
    <property type="entry name" value="FReD"/>
    <property type="match status" value="1"/>
</dbReference>
<evidence type="ECO:0000313" key="2">
    <source>
        <dbReference type="Proteomes" id="UP000694845"/>
    </source>
</evidence>
<evidence type="ECO:0000259" key="1">
    <source>
        <dbReference type="PROSITE" id="PS51406"/>
    </source>
</evidence>
<proteinExistence type="predicted"/>
<dbReference type="InterPro" id="IPR050373">
    <property type="entry name" value="Fibrinogen_C-term_domain"/>
</dbReference>
<reference evidence="3" key="1">
    <citation type="submission" date="2025-08" db="UniProtKB">
        <authorList>
            <consortium name="RefSeq"/>
        </authorList>
    </citation>
    <scope>IDENTIFICATION</scope>
</reference>
<dbReference type="RefSeq" id="XP_022105043.1">
    <property type="nucleotide sequence ID" value="XM_022249351.1"/>
</dbReference>
<evidence type="ECO:0000313" key="3">
    <source>
        <dbReference type="RefSeq" id="XP_022105043.1"/>
    </source>
</evidence>
<dbReference type="OrthoDB" id="6145874at2759"/>
<dbReference type="SMART" id="SM00186">
    <property type="entry name" value="FBG"/>
    <property type="match status" value="1"/>
</dbReference>
<protein>
    <submittedName>
        <fullName evidence="3">Angiopoietin-related protein 7-like</fullName>
    </submittedName>
</protein>
<dbReference type="KEGG" id="aplc:110986981"/>
<dbReference type="InterPro" id="IPR014716">
    <property type="entry name" value="Fibrinogen_a/b/g_C_1"/>
</dbReference>
<gene>
    <name evidence="3" type="primary">LOC110986981</name>
</gene>
<sequence length="230" mass="25937">MDGCSCLRVWGYWQDGVYAVSNPPGSGKKGESVLAYCDMSTDGGAWTVIQNRKDGSRNFYRQWSSYASGFGRLESDFWLGNDMLYGLTTRIPYQLRVEFSDWDGEQGYAVYDRFVVGSPDDKYRLVLGEYVAGNRGNSLSYHNNSLFSTHDQDNDASAEMSCAKLRQAGFWFKACNQANPNGRYIHGPDAGGLNGGVITWGTWGGHGFTYALKTFRMMIRPVHYDRILYY</sequence>
<dbReference type="Pfam" id="PF00147">
    <property type="entry name" value="Fibrinogen_C"/>
    <property type="match status" value="1"/>
</dbReference>
<feature type="domain" description="Fibrinogen C-terminal" evidence="1">
    <location>
        <begin position="1"/>
        <end position="223"/>
    </location>
</feature>